<name>A0A7S3V1F7_9STRA</name>
<keyword evidence="4" id="KW-0472">Membrane</keyword>
<feature type="domain" description="C2" evidence="5">
    <location>
        <begin position="310"/>
        <end position="421"/>
    </location>
</feature>
<feature type="domain" description="C2" evidence="5">
    <location>
        <begin position="171"/>
        <end position="287"/>
    </location>
</feature>
<keyword evidence="4" id="KW-1133">Transmembrane helix</keyword>
<feature type="compositionally biased region" description="Acidic residues" evidence="3">
    <location>
        <begin position="566"/>
        <end position="577"/>
    </location>
</feature>
<evidence type="ECO:0000256" key="2">
    <source>
        <dbReference type="ARBA" id="ARBA00022837"/>
    </source>
</evidence>
<dbReference type="InterPro" id="IPR000008">
    <property type="entry name" value="C2_dom"/>
</dbReference>
<protein>
    <recommendedName>
        <fullName evidence="5">C2 domain-containing protein</fullName>
    </recommendedName>
</protein>
<dbReference type="AlphaFoldDB" id="A0A7S3V1F7"/>
<feature type="transmembrane region" description="Helical" evidence="4">
    <location>
        <begin position="630"/>
        <end position="658"/>
    </location>
</feature>
<dbReference type="GO" id="GO:0046872">
    <property type="term" value="F:metal ion binding"/>
    <property type="evidence" value="ECO:0007669"/>
    <property type="project" value="UniProtKB-KW"/>
</dbReference>
<dbReference type="SUPFAM" id="SSF49562">
    <property type="entry name" value="C2 domain (Calcium/lipid-binding domain, CaLB)"/>
    <property type="match status" value="3"/>
</dbReference>
<dbReference type="PROSITE" id="PS50004">
    <property type="entry name" value="C2"/>
    <property type="match status" value="3"/>
</dbReference>
<sequence>MNYAAKLKSKANLGAVLGGIQGNPKGKKRTSSKRILKQDVGILIHLSRAAGLPAADSNGLSDPFVKFRVGKSTNKSYRVEKSLNPSWNEDIFIPVPKDSKDSLRVEVWDWDLIGSNDYLGECVVDISEINWENPIDYEMELIDKRSKGGHQEAGTIIFSVKRAHRSEITRTKAKWVVSEEDSISRQLIVDVVEGKDLLAMDSNGKSDPYVKLEYRGRKEKTEKKRYTTKPQWKERFDFPYDKKHDDQILTIEVFDWDRLSLSDFMGVGTVNLKELKNKNGLVNDIWVPLEYKKNPAGFVHLLISTVNVLKDNKLPTRQKENSKGVVKAHVIQGLKPKGKKNKCCYVEIQVANNKLRSQPVEDSGNPVWERIMELPVKDIFGTIEVALYERDTKYQDPPKLLGIISRPLLEIRNCDTDWFVLKNDHLEKAVDCQLQIAFKFDYSYSGYLGIIGRKDENLMGLTKPKRSIKGALHQMGRVNKLSKDASGLLKKVMTLLNWGYGPQASAAGMFFGGLYFLLFRAFFIPLTMLMGLLYTYSNNYKGHPVFVNEEGEAEAIASVNYRPDPESDDEDESEEQPAENASSAKKPKMDLWEKANMPLKIAETVQNKAKMVSDYGERFENLTNWTRPSVTAVLCVLLAVGTVVMMFIPLNILAFLGLEFQFTKRGLRKYGIAFLRKPHHVPFEPPIEMLKRVPTNEERIQQARVQPSEETVQEQLFKSPYKTNRNLAAA</sequence>
<evidence type="ECO:0000313" key="6">
    <source>
        <dbReference type="EMBL" id="CAE0445783.1"/>
    </source>
</evidence>
<keyword evidence="1" id="KW-0479">Metal-binding</keyword>
<organism evidence="6">
    <name type="scientific">Aplanochytrium stocchinoi</name>
    <dbReference type="NCBI Taxonomy" id="215587"/>
    <lineage>
        <taxon>Eukaryota</taxon>
        <taxon>Sar</taxon>
        <taxon>Stramenopiles</taxon>
        <taxon>Bigyra</taxon>
        <taxon>Labyrinthulomycetes</taxon>
        <taxon>Thraustochytrida</taxon>
        <taxon>Thraustochytriidae</taxon>
        <taxon>Aplanochytrium</taxon>
    </lineage>
</organism>
<accession>A0A7S3V1F7</accession>
<dbReference type="InterPro" id="IPR035892">
    <property type="entry name" value="C2_domain_sf"/>
</dbReference>
<evidence type="ECO:0000259" key="5">
    <source>
        <dbReference type="PROSITE" id="PS50004"/>
    </source>
</evidence>
<reference evidence="6" key="1">
    <citation type="submission" date="2021-01" db="EMBL/GenBank/DDBJ databases">
        <authorList>
            <person name="Corre E."/>
            <person name="Pelletier E."/>
            <person name="Niang G."/>
            <person name="Scheremetjew M."/>
            <person name="Finn R."/>
            <person name="Kale V."/>
            <person name="Holt S."/>
            <person name="Cochrane G."/>
            <person name="Meng A."/>
            <person name="Brown T."/>
            <person name="Cohen L."/>
        </authorList>
    </citation>
    <scope>NUCLEOTIDE SEQUENCE</scope>
    <source>
        <strain evidence="6">GSBS06</strain>
    </source>
</reference>
<dbReference type="Pfam" id="PF00168">
    <property type="entry name" value="C2"/>
    <property type="match status" value="3"/>
</dbReference>
<evidence type="ECO:0000256" key="1">
    <source>
        <dbReference type="ARBA" id="ARBA00022723"/>
    </source>
</evidence>
<evidence type="ECO:0000256" key="3">
    <source>
        <dbReference type="SAM" id="MobiDB-lite"/>
    </source>
</evidence>
<dbReference type="PANTHER" id="PTHR45911">
    <property type="entry name" value="C2 DOMAIN-CONTAINING PROTEIN"/>
    <property type="match status" value="1"/>
</dbReference>
<proteinExistence type="predicted"/>
<gene>
    <name evidence="6" type="ORF">ASTO00021_LOCUS15787</name>
</gene>
<dbReference type="CDD" id="cd00030">
    <property type="entry name" value="C2"/>
    <property type="match status" value="1"/>
</dbReference>
<dbReference type="PRINTS" id="PR00360">
    <property type="entry name" value="C2DOMAIN"/>
</dbReference>
<dbReference type="EMBL" id="HBIN01020637">
    <property type="protein sequence ID" value="CAE0445783.1"/>
    <property type="molecule type" value="Transcribed_RNA"/>
</dbReference>
<dbReference type="Gene3D" id="2.60.40.150">
    <property type="entry name" value="C2 domain"/>
    <property type="match status" value="3"/>
</dbReference>
<feature type="region of interest" description="Disordered" evidence="3">
    <location>
        <begin position="561"/>
        <end position="586"/>
    </location>
</feature>
<dbReference type="SMART" id="SM00239">
    <property type="entry name" value="C2"/>
    <property type="match status" value="3"/>
</dbReference>
<feature type="transmembrane region" description="Helical" evidence="4">
    <location>
        <begin position="514"/>
        <end position="536"/>
    </location>
</feature>
<evidence type="ECO:0000256" key="4">
    <source>
        <dbReference type="SAM" id="Phobius"/>
    </source>
</evidence>
<keyword evidence="2" id="KW-0106">Calcium</keyword>
<feature type="domain" description="C2" evidence="5">
    <location>
        <begin position="24"/>
        <end position="139"/>
    </location>
</feature>
<keyword evidence="4" id="KW-0812">Transmembrane</keyword>